<keyword evidence="3" id="KW-1185">Reference proteome</keyword>
<keyword evidence="1" id="KW-0812">Transmembrane</keyword>
<sequence>MEYDFYYGVVEASDAAYIIHVESLLTIWMFFTCAVGLPSIAQPVGSL</sequence>
<gene>
    <name evidence="2" type="ORF">GKIL_0409</name>
</gene>
<dbReference type="EMBL" id="CP003587">
    <property type="protein sequence ID" value="AGY56655.1"/>
    <property type="molecule type" value="Genomic_DNA"/>
</dbReference>
<dbReference type="STRING" id="1183438.GKIL_0409"/>
<dbReference type="RefSeq" id="WP_023171678.1">
    <property type="nucleotide sequence ID" value="NC_022600.1"/>
</dbReference>
<protein>
    <submittedName>
        <fullName evidence="2">Uncharacterized protein</fullName>
    </submittedName>
</protein>
<dbReference type="KEGG" id="glj:GKIL_0409"/>
<name>U5QG51_GLOK1</name>
<keyword evidence="1" id="KW-1133">Transmembrane helix</keyword>
<organism evidence="2 3">
    <name type="scientific">Gloeobacter kilaueensis (strain ATCC BAA-2537 / CCAP 1431/1 / ULC 316 / JS1)</name>
    <dbReference type="NCBI Taxonomy" id="1183438"/>
    <lineage>
        <taxon>Bacteria</taxon>
        <taxon>Bacillati</taxon>
        <taxon>Cyanobacteriota</taxon>
        <taxon>Cyanophyceae</taxon>
        <taxon>Gloeobacterales</taxon>
        <taxon>Gloeobacteraceae</taxon>
        <taxon>Gloeobacter</taxon>
    </lineage>
</organism>
<evidence type="ECO:0000256" key="1">
    <source>
        <dbReference type="SAM" id="Phobius"/>
    </source>
</evidence>
<dbReference type="Proteomes" id="UP000017396">
    <property type="component" value="Chromosome"/>
</dbReference>
<evidence type="ECO:0000313" key="2">
    <source>
        <dbReference type="EMBL" id="AGY56655.1"/>
    </source>
</evidence>
<dbReference type="HOGENOM" id="CLU_3168581_0_0_3"/>
<proteinExistence type="predicted"/>
<keyword evidence="1" id="KW-0472">Membrane</keyword>
<evidence type="ECO:0000313" key="3">
    <source>
        <dbReference type="Proteomes" id="UP000017396"/>
    </source>
</evidence>
<dbReference type="AlphaFoldDB" id="U5QG51"/>
<reference evidence="2 3" key="1">
    <citation type="journal article" date="2013" name="PLoS ONE">
        <title>Cultivation and Complete Genome Sequencing of Gloeobacter kilaueensis sp. nov., from a Lava Cave in Kilauea Caldera, Hawai'i.</title>
        <authorList>
            <person name="Saw J.H."/>
            <person name="Schatz M."/>
            <person name="Brown M.V."/>
            <person name="Kunkel D.D."/>
            <person name="Foster J.S."/>
            <person name="Shick H."/>
            <person name="Christensen S."/>
            <person name="Hou S."/>
            <person name="Wan X."/>
            <person name="Donachie S.P."/>
        </authorList>
    </citation>
    <scope>NUCLEOTIDE SEQUENCE [LARGE SCALE GENOMIC DNA]</scope>
    <source>
        <strain evidence="3">JS</strain>
    </source>
</reference>
<feature type="transmembrane region" description="Helical" evidence="1">
    <location>
        <begin position="15"/>
        <end position="37"/>
    </location>
</feature>
<accession>U5QG51</accession>